<keyword evidence="12" id="KW-0282">Flagellum</keyword>
<evidence type="ECO:0000256" key="4">
    <source>
        <dbReference type="ARBA" id="ARBA00011439"/>
    </source>
</evidence>
<comment type="caution">
    <text evidence="12">The sequence shown here is derived from an EMBL/GenBank/DDBJ whole genome shotgun (WGS) entry which is preliminary data.</text>
</comment>
<accession>A0A0P9PPK8</accession>
<dbReference type="PANTHER" id="PTHR34933:SF1">
    <property type="entry name" value="FLAGELLAR L-RING PROTEIN"/>
    <property type="match status" value="1"/>
</dbReference>
<comment type="subunit">
    <text evidence="4 11">The basal body constitutes a major portion of the flagellar organelle and consists of four rings (L,P,S, and M) mounted on a central rod.</text>
</comment>
<comment type="function">
    <text evidence="1 11">Assembles around the rod to form the L-ring and probably protects the motor/basal body from shearing forces during rotation.</text>
</comment>
<comment type="similarity">
    <text evidence="3 11">Belongs to the FlgH family.</text>
</comment>
<proteinExistence type="inferred from homology"/>
<evidence type="ECO:0000256" key="5">
    <source>
        <dbReference type="ARBA" id="ARBA00022729"/>
    </source>
</evidence>
<reference evidence="12 13" key="1">
    <citation type="submission" date="2015-09" db="EMBL/GenBank/DDBJ databases">
        <title>Genome announcement of multiple Pseudomonas syringae strains.</title>
        <authorList>
            <person name="Thakur S."/>
            <person name="Wang P.W."/>
            <person name="Gong Y."/>
            <person name="Weir B.S."/>
            <person name="Guttman D.S."/>
        </authorList>
    </citation>
    <scope>NUCLEOTIDE SEQUENCE [LARGE SCALE GENOMIC DNA]</scope>
    <source>
        <strain evidence="12 13">ICMP9150</strain>
    </source>
</reference>
<protein>
    <recommendedName>
        <fullName evidence="11">Flagellar L-ring protein</fullName>
    </recommendedName>
    <alternativeName>
        <fullName evidence="11">Basal body L-ring protein</fullName>
    </alternativeName>
</protein>
<keyword evidence="10" id="KW-0449">Lipoprotein</keyword>
<sequence>MFDVVARKTAQSDGAPDKRLLHREVSSVMNRLSVPRFSVLIASLCGITLLSGCVAPTAKPNDPYYAPVLPRTPMSAAANNGAIYQAGFEQNLYGDRKAFRIGDIITITLSERMAASKAATSAMTKDSTNSIGLTSLFGSGLTTNNPIGGNDLSLNAGYTGARTTKGDGKAAQSNSLTGSVTVTVADVLPNGILAVRGEKWMTLNTGDELVRIAGLVRADDIATDNTVSSTRIADARITYSGTGAFADTSQPGWFDRFFLSPLFPF</sequence>
<dbReference type="PRINTS" id="PR01008">
    <property type="entry name" value="FLGLRINGFLGH"/>
</dbReference>
<dbReference type="GO" id="GO:0009279">
    <property type="term" value="C:cell outer membrane"/>
    <property type="evidence" value="ECO:0007669"/>
    <property type="project" value="UniProtKB-SubCell"/>
</dbReference>
<dbReference type="PATRIC" id="fig|235272.12.peg.63"/>
<evidence type="ECO:0000256" key="1">
    <source>
        <dbReference type="ARBA" id="ARBA00002591"/>
    </source>
</evidence>
<dbReference type="AlphaFoldDB" id="A0A0P9PPK8"/>
<dbReference type="NCBIfam" id="NF001304">
    <property type="entry name" value="PRK00249.1-4"/>
    <property type="match status" value="1"/>
</dbReference>
<evidence type="ECO:0000256" key="7">
    <source>
        <dbReference type="ARBA" id="ARBA00023139"/>
    </source>
</evidence>
<evidence type="ECO:0000256" key="2">
    <source>
        <dbReference type="ARBA" id="ARBA00004635"/>
    </source>
</evidence>
<evidence type="ECO:0000313" key="13">
    <source>
        <dbReference type="Proteomes" id="UP000050346"/>
    </source>
</evidence>
<keyword evidence="5" id="KW-0732">Signal</keyword>
<dbReference type="GO" id="GO:0009427">
    <property type="term" value="C:bacterial-type flagellum basal body, distal rod, L ring"/>
    <property type="evidence" value="ECO:0007669"/>
    <property type="project" value="InterPro"/>
</dbReference>
<keyword evidence="12" id="KW-0966">Cell projection</keyword>
<dbReference type="PANTHER" id="PTHR34933">
    <property type="entry name" value="FLAGELLAR L-RING PROTEIN"/>
    <property type="match status" value="1"/>
</dbReference>
<evidence type="ECO:0000256" key="10">
    <source>
        <dbReference type="ARBA" id="ARBA00023288"/>
    </source>
</evidence>
<keyword evidence="9 11" id="KW-0998">Cell outer membrane</keyword>
<dbReference type="GO" id="GO:0071973">
    <property type="term" value="P:bacterial-type flagellum-dependent cell motility"/>
    <property type="evidence" value="ECO:0007669"/>
    <property type="project" value="InterPro"/>
</dbReference>
<keyword evidence="12" id="KW-0969">Cilium</keyword>
<dbReference type="GO" id="GO:0003774">
    <property type="term" value="F:cytoskeletal motor activity"/>
    <property type="evidence" value="ECO:0007669"/>
    <property type="project" value="InterPro"/>
</dbReference>
<evidence type="ECO:0000256" key="11">
    <source>
        <dbReference type="HAMAP-Rule" id="MF_00415"/>
    </source>
</evidence>
<dbReference type="HAMAP" id="MF_00415">
    <property type="entry name" value="FlgH"/>
    <property type="match status" value="1"/>
</dbReference>
<keyword evidence="6 11" id="KW-0472">Membrane</keyword>
<name>A0A0P9PPK8_PSEA0</name>
<evidence type="ECO:0000256" key="3">
    <source>
        <dbReference type="ARBA" id="ARBA00006929"/>
    </source>
</evidence>
<comment type="subcellular location">
    <subcellularLocation>
        <location evidence="11">Cell outer membrane</location>
    </subcellularLocation>
    <subcellularLocation>
        <location evidence="11">Bacterial flagellum basal body</location>
    </subcellularLocation>
    <subcellularLocation>
        <location evidence="2">Membrane</location>
        <topology evidence="2">Lipid-anchor</topology>
    </subcellularLocation>
</comment>
<dbReference type="Proteomes" id="UP000050346">
    <property type="component" value="Unassembled WGS sequence"/>
</dbReference>
<keyword evidence="7" id="KW-0564">Palmitate</keyword>
<evidence type="ECO:0000313" key="12">
    <source>
        <dbReference type="EMBL" id="KPX13320.1"/>
    </source>
</evidence>
<evidence type="ECO:0000256" key="8">
    <source>
        <dbReference type="ARBA" id="ARBA00023143"/>
    </source>
</evidence>
<gene>
    <name evidence="11" type="primary">flgH</name>
    <name evidence="12" type="ORF">ALO71_100143</name>
</gene>
<evidence type="ECO:0000256" key="6">
    <source>
        <dbReference type="ARBA" id="ARBA00023136"/>
    </source>
</evidence>
<dbReference type="Pfam" id="PF02107">
    <property type="entry name" value="FlgH"/>
    <property type="match status" value="1"/>
</dbReference>
<dbReference type="EMBL" id="LJQG01000317">
    <property type="protein sequence ID" value="KPX13320.1"/>
    <property type="molecule type" value="Genomic_DNA"/>
</dbReference>
<dbReference type="InterPro" id="IPR000527">
    <property type="entry name" value="Flag_Lring"/>
</dbReference>
<keyword evidence="8 11" id="KW-0975">Bacterial flagellum</keyword>
<organism evidence="12 13">
    <name type="scientific">Pseudomonas amygdali pv. dendropanacis</name>
    <dbReference type="NCBI Taxonomy" id="235272"/>
    <lineage>
        <taxon>Bacteria</taxon>
        <taxon>Pseudomonadati</taxon>
        <taxon>Pseudomonadota</taxon>
        <taxon>Gammaproteobacteria</taxon>
        <taxon>Pseudomonadales</taxon>
        <taxon>Pseudomonadaceae</taxon>
        <taxon>Pseudomonas</taxon>
        <taxon>Pseudomonas amygdali</taxon>
    </lineage>
</organism>
<evidence type="ECO:0000256" key="9">
    <source>
        <dbReference type="ARBA" id="ARBA00023237"/>
    </source>
</evidence>